<reference evidence="2" key="1">
    <citation type="submission" date="2016-05" db="EMBL/GenBank/DDBJ databases">
        <authorList>
            <person name="Lavstsen T."/>
            <person name="Jespersen J.S."/>
        </authorList>
    </citation>
    <scope>NUCLEOTIDE SEQUENCE</scope>
    <source>
        <tissue evidence="2">Brain</tissue>
    </source>
</reference>
<protein>
    <submittedName>
        <fullName evidence="2">Tetratricopeptide repeat domain 39C</fullName>
    </submittedName>
</protein>
<evidence type="ECO:0000313" key="2">
    <source>
        <dbReference type="EMBL" id="SBS05262.1"/>
    </source>
</evidence>
<feature type="compositionally biased region" description="Polar residues" evidence="1">
    <location>
        <begin position="8"/>
        <end position="21"/>
    </location>
</feature>
<accession>A0A1A8RHU1</accession>
<feature type="non-terminal residue" evidence="2">
    <location>
        <position position="1"/>
    </location>
</feature>
<organism evidence="2">
    <name type="scientific">Nothobranchius rachovii</name>
    <name type="common">bluefin notho</name>
    <dbReference type="NCBI Taxonomy" id="451742"/>
    <lineage>
        <taxon>Eukaryota</taxon>
        <taxon>Metazoa</taxon>
        <taxon>Chordata</taxon>
        <taxon>Craniata</taxon>
        <taxon>Vertebrata</taxon>
        <taxon>Euteleostomi</taxon>
        <taxon>Actinopterygii</taxon>
        <taxon>Neopterygii</taxon>
        <taxon>Teleostei</taxon>
        <taxon>Neoteleostei</taxon>
        <taxon>Acanthomorphata</taxon>
        <taxon>Ovalentaria</taxon>
        <taxon>Atherinomorphae</taxon>
        <taxon>Cyprinodontiformes</taxon>
        <taxon>Nothobranchiidae</taxon>
        <taxon>Nothobranchius</taxon>
    </lineage>
</organism>
<proteinExistence type="predicted"/>
<gene>
    <name evidence="2" type="primary">TTC39C</name>
</gene>
<dbReference type="EMBL" id="HAEI01008532">
    <property type="protein sequence ID" value="SBS05262.1"/>
    <property type="molecule type" value="Transcribed_RNA"/>
</dbReference>
<reference evidence="2" key="2">
    <citation type="submission" date="2016-06" db="EMBL/GenBank/DDBJ databases">
        <title>The genome of a short-lived fish provides insights into sex chromosome evolution and the genetic control of aging.</title>
        <authorList>
            <person name="Reichwald K."/>
            <person name="Felder M."/>
            <person name="Petzold A."/>
            <person name="Koch P."/>
            <person name="Groth M."/>
            <person name="Platzer M."/>
        </authorList>
    </citation>
    <scope>NUCLEOTIDE SEQUENCE</scope>
    <source>
        <tissue evidence="2">Brain</tissue>
    </source>
</reference>
<feature type="region of interest" description="Disordered" evidence="1">
    <location>
        <begin position="1"/>
        <end position="21"/>
    </location>
</feature>
<name>A0A1A8RHU1_9TELE</name>
<sequence length="48" mass="5470">IRNKIKKSVSTSSTGKQELLLNSSRDKLQMYSFNQSAHLERKESASQD</sequence>
<dbReference type="AlphaFoldDB" id="A0A1A8RHU1"/>
<evidence type="ECO:0000256" key="1">
    <source>
        <dbReference type="SAM" id="MobiDB-lite"/>
    </source>
</evidence>